<proteinExistence type="predicted"/>
<reference evidence="1" key="1">
    <citation type="submission" date="2019-10" db="EMBL/GenBank/DDBJ databases">
        <authorList>
            <consortium name="DOE Joint Genome Institute"/>
            <person name="Kuo A."/>
            <person name="Miyauchi S."/>
            <person name="Kiss E."/>
            <person name="Drula E."/>
            <person name="Kohler A."/>
            <person name="Sanchez-Garcia M."/>
            <person name="Andreopoulos B."/>
            <person name="Barry K.W."/>
            <person name="Bonito G."/>
            <person name="Buee M."/>
            <person name="Carver A."/>
            <person name="Chen C."/>
            <person name="Cichocki N."/>
            <person name="Clum A."/>
            <person name="Culley D."/>
            <person name="Crous P.W."/>
            <person name="Fauchery L."/>
            <person name="Girlanda M."/>
            <person name="Hayes R."/>
            <person name="Keri Z."/>
            <person name="Labutti K."/>
            <person name="Lipzen A."/>
            <person name="Lombard V."/>
            <person name="Magnuson J."/>
            <person name="Maillard F."/>
            <person name="Morin E."/>
            <person name="Murat C."/>
            <person name="Nolan M."/>
            <person name="Ohm R."/>
            <person name="Pangilinan J."/>
            <person name="Pereira M."/>
            <person name="Perotto S."/>
            <person name="Peter M."/>
            <person name="Riley R."/>
            <person name="Sitrit Y."/>
            <person name="Stielow B."/>
            <person name="Szollosi G."/>
            <person name="Zifcakova L."/>
            <person name="Stursova M."/>
            <person name="Spatafora J.W."/>
            <person name="Tedersoo L."/>
            <person name="Vaario L.-M."/>
            <person name="Yamada A."/>
            <person name="Yan M."/>
            <person name="Wang P."/>
            <person name="Xu J."/>
            <person name="Bruns T."/>
            <person name="Baldrian P."/>
            <person name="Vilgalys R."/>
            <person name="Henrissat B."/>
            <person name="Grigoriev I.V."/>
            <person name="Hibbett D."/>
            <person name="Nagy L.G."/>
            <person name="Martin F.M."/>
        </authorList>
    </citation>
    <scope>NUCLEOTIDE SEQUENCE</scope>
    <source>
        <strain evidence="1">P2</strain>
    </source>
</reference>
<protein>
    <submittedName>
        <fullName evidence="1">Calcipressin</fullName>
    </submittedName>
</protein>
<evidence type="ECO:0000313" key="1">
    <source>
        <dbReference type="EMBL" id="KAF9653865.1"/>
    </source>
</evidence>
<sequence length="233" mass="26684">MPSSPTTNTLVVAGISRSFFQNPVMVSILERHFQLFGRVHSWVPLPSFGRIMVVYYDDEDAERARLDFDVILLRHTHDWPESIKSLRVYRADRTEIERDPTEHYLQPPEHEKNFLISPPGSPPVGWEQVREDPPNGTPLAEDLIQALRKLEIDAQFRRTKVEGQRGVELLLAPEDSTDGISVYVENCDIAEDEDEITIDIEETGEGWAYGEYSRYRMPPPKFVPTTLPPPLVS</sequence>
<comment type="caution">
    <text evidence="1">The sequence shown here is derived from an EMBL/GenBank/DDBJ whole genome shotgun (WGS) entry which is preliminary data.</text>
</comment>
<gene>
    <name evidence="1" type="ORF">BDM02DRAFT_3086380</name>
</gene>
<dbReference type="EMBL" id="MU117962">
    <property type="protein sequence ID" value="KAF9653865.1"/>
    <property type="molecule type" value="Genomic_DNA"/>
</dbReference>
<organism evidence="1 2">
    <name type="scientific">Thelephora ganbajun</name>
    <name type="common">Ganba fungus</name>
    <dbReference type="NCBI Taxonomy" id="370292"/>
    <lineage>
        <taxon>Eukaryota</taxon>
        <taxon>Fungi</taxon>
        <taxon>Dikarya</taxon>
        <taxon>Basidiomycota</taxon>
        <taxon>Agaricomycotina</taxon>
        <taxon>Agaricomycetes</taxon>
        <taxon>Thelephorales</taxon>
        <taxon>Thelephoraceae</taxon>
        <taxon>Thelephora</taxon>
    </lineage>
</organism>
<name>A0ACB6ZWT5_THEGA</name>
<dbReference type="Proteomes" id="UP000886501">
    <property type="component" value="Unassembled WGS sequence"/>
</dbReference>
<accession>A0ACB6ZWT5</accession>
<reference evidence="1" key="2">
    <citation type="journal article" date="2020" name="Nat. Commun.">
        <title>Large-scale genome sequencing of mycorrhizal fungi provides insights into the early evolution of symbiotic traits.</title>
        <authorList>
            <person name="Miyauchi S."/>
            <person name="Kiss E."/>
            <person name="Kuo A."/>
            <person name="Drula E."/>
            <person name="Kohler A."/>
            <person name="Sanchez-Garcia M."/>
            <person name="Morin E."/>
            <person name="Andreopoulos B."/>
            <person name="Barry K.W."/>
            <person name="Bonito G."/>
            <person name="Buee M."/>
            <person name="Carver A."/>
            <person name="Chen C."/>
            <person name="Cichocki N."/>
            <person name="Clum A."/>
            <person name="Culley D."/>
            <person name="Crous P.W."/>
            <person name="Fauchery L."/>
            <person name="Girlanda M."/>
            <person name="Hayes R.D."/>
            <person name="Keri Z."/>
            <person name="LaButti K."/>
            <person name="Lipzen A."/>
            <person name="Lombard V."/>
            <person name="Magnuson J."/>
            <person name="Maillard F."/>
            <person name="Murat C."/>
            <person name="Nolan M."/>
            <person name="Ohm R.A."/>
            <person name="Pangilinan J."/>
            <person name="Pereira M.F."/>
            <person name="Perotto S."/>
            <person name="Peter M."/>
            <person name="Pfister S."/>
            <person name="Riley R."/>
            <person name="Sitrit Y."/>
            <person name="Stielow J.B."/>
            <person name="Szollosi G."/>
            <person name="Zifcakova L."/>
            <person name="Stursova M."/>
            <person name="Spatafora J.W."/>
            <person name="Tedersoo L."/>
            <person name="Vaario L.M."/>
            <person name="Yamada A."/>
            <person name="Yan M."/>
            <person name="Wang P."/>
            <person name="Xu J."/>
            <person name="Bruns T."/>
            <person name="Baldrian P."/>
            <person name="Vilgalys R."/>
            <person name="Dunand C."/>
            <person name="Henrissat B."/>
            <person name="Grigoriev I.V."/>
            <person name="Hibbett D."/>
            <person name="Nagy L.G."/>
            <person name="Martin F.M."/>
        </authorList>
    </citation>
    <scope>NUCLEOTIDE SEQUENCE</scope>
    <source>
        <strain evidence="1">P2</strain>
    </source>
</reference>
<keyword evidence="2" id="KW-1185">Reference proteome</keyword>
<evidence type="ECO:0000313" key="2">
    <source>
        <dbReference type="Proteomes" id="UP000886501"/>
    </source>
</evidence>